<organism evidence="1 2">
    <name type="scientific">Microbispora hainanensis</name>
    <dbReference type="NCBI Taxonomy" id="568844"/>
    <lineage>
        <taxon>Bacteria</taxon>
        <taxon>Bacillati</taxon>
        <taxon>Actinomycetota</taxon>
        <taxon>Actinomycetes</taxon>
        <taxon>Streptosporangiales</taxon>
        <taxon>Streptosporangiaceae</taxon>
        <taxon>Microbispora</taxon>
    </lineage>
</organism>
<protein>
    <submittedName>
        <fullName evidence="1">Uncharacterized protein</fullName>
    </submittedName>
</protein>
<sequence>MGELANSMIPVGQTLGWVVNLIVVETVIRRRRADDAGPFGAPAGRS</sequence>
<keyword evidence="2" id="KW-1185">Reference proteome</keyword>
<name>A0ABZ1SUN8_9ACTN</name>
<evidence type="ECO:0000313" key="1">
    <source>
        <dbReference type="EMBL" id="WUP75332.1"/>
    </source>
</evidence>
<dbReference type="Proteomes" id="UP001432011">
    <property type="component" value="Chromosome"/>
</dbReference>
<proteinExistence type="predicted"/>
<evidence type="ECO:0000313" key="2">
    <source>
        <dbReference type="Proteomes" id="UP001432011"/>
    </source>
</evidence>
<dbReference type="RefSeq" id="WP_187280644.1">
    <property type="nucleotide sequence ID" value="NZ_CP108085.1"/>
</dbReference>
<gene>
    <name evidence="1" type="ORF">OG913_39350</name>
</gene>
<dbReference type="EMBL" id="CP108085">
    <property type="protein sequence ID" value="WUP75332.1"/>
    <property type="molecule type" value="Genomic_DNA"/>
</dbReference>
<reference evidence="1" key="1">
    <citation type="submission" date="2022-10" db="EMBL/GenBank/DDBJ databases">
        <title>The complete genomes of actinobacterial strains from the NBC collection.</title>
        <authorList>
            <person name="Joergensen T.S."/>
            <person name="Alvarez Arevalo M."/>
            <person name="Sterndorff E.B."/>
            <person name="Faurdal D."/>
            <person name="Vuksanovic O."/>
            <person name="Mourched A.-S."/>
            <person name="Charusanti P."/>
            <person name="Shaw S."/>
            <person name="Blin K."/>
            <person name="Weber T."/>
        </authorList>
    </citation>
    <scope>NUCLEOTIDE SEQUENCE</scope>
    <source>
        <strain evidence="1">NBC_00254</strain>
    </source>
</reference>
<accession>A0ABZ1SUN8</accession>